<feature type="compositionally biased region" description="Low complexity" evidence="2">
    <location>
        <begin position="81"/>
        <end position="93"/>
    </location>
</feature>
<keyword evidence="4" id="KW-1185">Reference proteome</keyword>
<keyword evidence="1" id="KW-0175">Coiled coil</keyword>
<evidence type="ECO:0000313" key="4">
    <source>
        <dbReference type="Proteomes" id="UP001151760"/>
    </source>
</evidence>
<feature type="region of interest" description="Disordered" evidence="2">
    <location>
        <begin position="184"/>
        <end position="233"/>
    </location>
</feature>
<comment type="caution">
    <text evidence="3">The sequence shown here is derived from an EMBL/GenBank/DDBJ whole genome shotgun (WGS) entry which is preliminary data.</text>
</comment>
<gene>
    <name evidence="3" type="ORF">Tco_0750488</name>
</gene>
<dbReference type="Proteomes" id="UP001151760">
    <property type="component" value="Unassembled WGS sequence"/>
</dbReference>
<name>A0ABQ4Z463_9ASTR</name>
<dbReference type="EMBL" id="BQNB010010938">
    <property type="protein sequence ID" value="GJS83947.1"/>
    <property type="molecule type" value="Genomic_DNA"/>
</dbReference>
<reference evidence="3" key="2">
    <citation type="submission" date="2022-01" db="EMBL/GenBank/DDBJ databases">
        <authorList>
            <person name="Yamashiro T."/>
            <person name="Shiraishi A."/>
            <person name="Satake H."/>
            <person name="Nakayama K."/>
        </authorList>
    </citation>
    <scope>NUCLEOTIDE SEQUENCE</scope>
</reference>
<proteinExistence type="predicted"/>
<evidence type="ECO:0000256" key="1">
    <source>
        <dbReference type="SAM" id="Coils"/>
    </source>
</evidence>
<accession>A0ABQ4Z463</accession>
<feature type="compositionally biased region" description="Basic and acidic residues" evidence="2">
    <location>
        <begin position="202"/>
        <end position="219"/>
    </location>
</feature>
<evidence type="ECO:0000313" key="3">
    <source>
        <dbReference type="EMBL" id="GJS83947.1"/>
    </source>
</evidence>
<organism evidence="3 4">
    <name type="scientific">Tanacetum coccineum</name>
    <dbReference type="NCBI Taxonomy" id="301880"/>
    <lineage>
        <taxon>Eukaryota</taxon>
        <taxon>Viridiplantae</taxon>
        <taxon>Streptophyta</taxon>
        <taxon>Embryophyta</taxon>
        <taxon>Tracheophyta</taxon>
        <taxon>Spermatophyta</taxon>
        <taxon>Magnoliopsida</taxon>
        <taxon>eudicotyledons</taxon>
        <taxon>Gunneridae</taxon>
        <taxon>Pentapetalae</taxon>
        <taxon>asterids</taxon>
        <taxon>campanulids</taxon>
        <taxon>Asterales</taxon>
        <taxon>Asteraceae</taxon>
        <taxon>Asteroideae</taxon>
        <taxon>Anthemideae</taxon>
        <taxon>Anthemidinae</taxon>
        <taxon>Tanacetum</taxon>
    </lineage>
</organism>
<sequence length="265" mass="29089">MLEYDNEELTIHPTQVFSVLNWALKPNQHEGPPFTDHMNAICNIDVHVDSQALKTSSQTKKVPQGKKPGAKSGLRRKQSSKHTSNPSHHSPSTLVVGEIPKEAQQAAGDLTSLGATHEEGAHPQLSSGTNPSVLVDKTKYDGNGLKAAHIDSGINKESRDDEISKKIKLEDLLNLVKDTRSAFFTPNSPQDEPIIVLDESGEEKNEKDKDTHTTSHDVPVDTSVPHPPSPESAQIQVLMARVHLFQSQKEKLEQQKAKAKAELAY</sequence>
<feature type="coiled-coil region" evidence="1">
    <location>
        <begin position="235"/>
        <end position="262"/>
    </location>
</feature>
<protein>
    <submittedName>
        <fullName evidence="3">Uncharacterized protein</fullName>
    </submittedName>
</protein>
<feature type="region of interest" description="Disordered" evidence="2">
    <location>
        <begin position="52"/>
        <end position="93"/>
    </location>
</feature>
<reference evidence="3" key="1">
    <citation type="journal article" date="2022" name="Int. J. Mol. Sci.">
        <title>Draft Genome of Tanacetum Coccineum: Genomic Comparison of Closely Related Tanacetum-Family Plants.</title>
        <authorList>
            <person name="Yamashiro T."/>
            <person name="Shiraishi A."/>
            <person name="Nakayama K."/>
            <person name="Satake H."/>
        </authorList>
    </citation>
    <scope>NUCLEOTIDE SEQUENCE</scope>
</reference>
<evidence type="ECO:0000256" key="2">
    <source>
        <dbReference type="SAM" id="MobiDB-lite"/>
    </source>
</evidence>
<feature type="compositionally biased region" description="Polar residues" evidence="2">
    <location>
        <begin position="52"/>
        <end position="61"/>
    </location>
</feature>